<evidence type="ECO:0000313" key="2">
    <source>
        <dbReference type="Proteomes" id="UP001596161"/>
    </source>
</evidence>
<accession>A0ABW0EGG6</accession>
<reference evidence="2" key="1">
    <citation type="journal article" date="2019" name="Int. J. Syst. Evol. Microbiol.">
        <title>The Global Catalogue of Microorganisms (GCM) 10K type strain sequencing project: providing services to taxonomists for standard genome sequencing and annotation.</title>
        <authorList>
            <consortium name="The Broad Institute Genomics Platform"/>
            <consortium name="The Broad Institute Genome Sequencing Center for Infectious Disease"/>
            <person name="Wu L."/>
            <person name="Ma J."/>
        </authorList>
    </citation>
    <scope>NUCLEOTIDE SEQUENCE [LARGE SCALE GENOMIC DNA]</scope>
    <source>
        <strain evidence="2">KACC 12602</strain>
    </source>
</reference>
<dbReference type="RefSeq" id="WP_378018532.1">
    <property type="nucleotide sequence ID" value="NZ_JBHSKT010000012.1"/>
</dbReference>
<name>A0ABW0EGG6_9BACT</name>
<gene>
    <name evidence="1" type="ORF">ACFPIB_16290</name>
</gene>
<evidence type="ECO:0000313" key="1">
    <source>
        <dbReference type="EMBL" id="MFC5272175.1"/>
    </source>
</evidence>
<dbReference type="Proteomes" id="UP001596161">
    <property type="component" value="Unassembled WGS sequence"/>
</dbReference>
<sequence>MENMIRVIGNIELLKASDCIIYNTTKYLNPPEVFVHEPMIITGDNLIMDEEKSNTSDDDHDENGLLYYEFQVLDEGEPTEKTLVVFHDTHKNEFTGWCLED</sequence>
<organism evidence="1 2">
    <name type="scientific">Adhaeribacter terreus</name>
    <dbReference type="NCBI Taxonomy" id="529703"/>
    <lineage>
        <taxon>Bacteria</taxon>
        <taxon>Pseudomonadati</taxon>
        <taxon>Bacteroidota</taxon>
        <taxon>Cytophagia</taxon>
        <taxon>Cytophagales</taxon>
        <taxon>Hymenobacteraceae</taxon>
        <taxon>Adhaeribacter</taxon>
    </lineage>
</organism>
<proteinExistence type="predicted"/>
<keyword evidence="2" id="KW-1185">Reference proteome</keyword>
<protein>
    <submittedName>
        <fullName evidence="1">Uncharacterized protein</fullName>
    </submittedName>
</protein>
<dbReference type="EMBL" id="JBHSKT010000012">
    <property type="protein sequence ID" value="MFC5272175.1"/>
    <property type="molecule type" value="Genomic_DNA"/>
</dbReference>
<comment type="caution">
    <text evidence="1">The sequence shown here is derived from an EMBL/GenBank/DDBJ whole genome shotgun (WGS) entry which is preliminary data.</text>
</comment>